<reference evidence="1" key="1">
    <citation type="journal article" date="2021" name="PeerJ">
        <title>Extensive microbial diversity within the chicken gut microbiome revealed by metagenomics and culture.</title>
        <authorList>
            <person name="Gilroy R."/>
            <person name="Ravi A."/>
            <person name="Getino M."/>
            <person name="Pursley I."/>
            <person name="Horton D.L."/>
            <person name="Alikhan N.F."/>
            <person name="Baker D."/>
            <person name="Gharbi K."/>
            <person name="Hall N."/>
            <person name="Watson M."/>
            <person name="Adriaenssens E.M."/>
            <person name="Foster-Nyarko E."/>
            <person name="Jarju S."/>
            <person name="Secka A."/>
            <person name="Antonio M."/>
            <person name="Oren A."/>
            <person name="Chaudhuri R.R."/>
            <person name="La Ragione R."/>
            <person name="Hildebrand F."/>
            <person name="Pallen M.J."/>
        </authorList>
    </citation>
    <scope>NUCLEOTIDE SEQUENCE</scope>
    <source>
        <strain evidence="1">ChiGjej6B6-1540</strain>
    </source>
</reference>
<reference evidence="1" key="2">
    <citation type="submission" date="2021-04" db="EMBL/GenBank/DDBJ databases">
        <authorList>
            <person name="Gilroy R."/>
        </authorList>
    </citation>
    <scope>NUCLEOTIDE SEQUENCE</scope>
    <source>
        <strain evidence="1">ChiGjej6B6-1540</strain>
    </source>
</reference>
<accession>A0A9D1RWJ2</accession>
<dbReference type="AlphaFoldDB" id="A0A9D1RWJ2"/>
<organism evidence="1 2">
    <name type="scientific">Candidatus Flavonifractor merdipullorum</name>
    <dbReference type="NCBI Taxonomy" id="2838590"/>
    <lineage>
        <taxon>Bacteria</taxon>
        <taxon>Bacillati</taxon>
        <taxon>Bacillota</taxon>
        <taxon>Clostridia</taxon>
        <taxon>Eubacteriales</taxon>
        <taxon>Oscillospiraceae</taxon>
        <taxon>Flavonifractor</taxon>
    </lineage>
</organism>
<proteinExistence type="predicted"/>
<comment type="caution">
    <text evidence="1">The sequence shown here is derived from an EMBL/GenBank/DDBJ whole genome shotgun (WGS) entry which is preliminary data.</text>
</comment>
<protein>
    <submittedName>
        <fullName evidence="1">Sporulation protein</fullName>
    </submittedName>
</protein>
<gene>
    <name evidence="1" type="ORF">H9868_08620</name>
</gene>
<dbReference type="EMBL" id="DXGA01000185">
    <property type="protein sequence ID" value="HIW94583.1"/>
    <property type="molecule type" value="Genomic_DNA"/>
</dbReference>
<dbReference type="Pfam" id="PF07873">
    <property type="entry name" value="YabP"/>
    <property type="match status" value="1"/>
</dbReference>
<evidence type="ECO:0000313" key="1">
    <source>
        <dbReference type="EMBL" id="HIW94583.1"/>
    </source>
</evidence>
<evidence type="ECO:0000313" key="2">
    <source>
        <dbReference type="Proteomes" id="UP000824192"/>
    </source>
</evidence>
<sequence>MEKRRKRNEILERTAQRLDLPGDLVAGLPKVELVGDQEVRMSNHKGILSYGSEEIHISGGSILLRVRGEDLELRAMTVGDLLITGKIHGVDLD</sequence>
<name>A0A9D1RWJ2_9FIRM</name>
<dbReference type="InterPro" id="IPR022476">
    <property type="entry name" value="Spore_YabP/YqfC"/>
</dbReference>
<dbReference type="Proteomes" id="UP000824192">
    <property type="component" value="Unassembled WGS sequence"/>
</dbReference>